<organism evidence="2">
    <name type="scientific">Blastobotrys adeninivorans</name>
    <name type="common">Yeast</name>
    <name type="synonym">Arxula adeninivorans</name>
    <dbReference type="NCBI Taxonomy" id="409370"/>
    <lineage>
        <taxon>Eukaryota</taxon>
        <taxon>Fungi</taxon>
        <taxon>Dikarya</taxon>
        <taxon>Ascomycota</taxon>
        <taxon>Saccharomycotina</taxon>
        <taxon>Dipodascomycetes</taxon>
        <taxon>Dipodascales</taxon>
        <taxon>Trichomonascaceae</taxon>
        <taxon>Blastobotrys</taxon>
    </lineage>
</organism>
<gene>
    <name evidence="2" type="ORF">GNLVRS02_ARAD1D48708g</name>
</gene>
<dbReference type="PhylomeDB" id="A0A060TD77"/>
<dbReference type="PANTHER" id="PTHR12875:SF0">
    <property type="entry name" value="GOLGI TO ER TRAFFIC PROTEIN 4 HOMOLOG"/>
    <property type="match status" value="1"/>
</dbReference>
<dbReference type="InterPro" id="IPR007317">
    <property type="entry name" value="GET4"/>
</dbReference>
<dbReference type="InterPro" id="IPR011990">
    <property type="entry name" value="TPR-like_helical_dom_sf"/>
</dbReference>
<dbReference type="AlphaFoldDB" id="A0A060TD77"/>
<reference evidence="2" key="1">
    <citation type="submission" date="2014-02" db="EMBL/GenBank/DDBJ databases">
        <authorList>
            <person name="Genoscope - CEA"/>
        </authorList>
    </citation>
    <scope>NUCLEOTIDE SEQUENCE</scope>
    <source>
        <strain evidence="2">LS3</strain>
    </source>
</reference>
<dbReference type="GO" id="GO:0045048">
    <property type="term" value="P:protein insertion into ER membrane"/>
    <property type="evidence" value="ECO:0007669"/>
    <property type="project" value="InterPro"/>
</dbReference>
<reference evidence="2" key="2">
    <citation type="submission" date="2014-06" db="EMBL/GenBank/DDBJ databases">
        <title>The complete genome of Blastobotrys (Arxula) adeninivorans LS3 - a yeast of biotechnological interest.</title>
        <authorList>
            <person name="Kunze G."/>
            <person name="Gaillardin C."/>
            <person name="Czernicka M."/>
            <person name="Durrens P."/>
            <person name="Martin T."/>
            <person name="Boer E."/>
            <person name="Gabaldon T."/>
            <person name="Cruz J."/>
            <person name="Talla E."/>
            <person name="Marck C."/>
            <person name="Goffeau A."/>
            <person name="Barbe V."/>
            <person name="Baret P."/>
            <person name="Baronian K."/>
            <person name="Beier S."/>
            <person name="Bleykasten C."/>
            <person name="Bode R."/>
            <person name="Casaregola S."/>
            <person name="Despons L."/>
            <person name="Fairhead C."/>
            <person name="Giersberg M."/>
            <person name="Gierski P."/>
            <person name="Hahnel U."/>
            <person name="Hartmann A."/>
            <person name="Jankowska D."/>
            <person name="Jubin C."/>
            <person name="Jung P."/>
            <person name="Lafontaine I."/>
            <person name="Leh-Louis V."/>
            <person name="Lemaire M."/>
            <person name="Marcet-Houben M."/>
            <person name="Mascher M."/>
            <person name="Morel G."/>
            <person name="Richard G.-F."/>
            <person name="Riechen J."/>
            <person name="Sacerdot C."/>
            <person name="Sarkar A."/>
            <person name="Savel G."/>
            <person name="Schacherer J."/>
            <person name="Sherman D."/>
            <person name="Straub M.-L."/>
            <person name="Stein N."/>
            <person name="Thierry A."/>
            <person name="Trautwein-Schult A."/>
            <person name="Westhof E."/>
            <person name="Worch S."/>
            <person name="Dujon B."/>
            <person name="Souciet J.-L."/>
            <person name="Wincker P."/>
            <person name="Scholz U."/>
            <person name="Neuveglise N."/>
        </authorList>
    </citation>
    <scope>NUCLEOTIDE SEQUENCE</scope>
    <source>
        <strain evidence="2">LS3</strain>
    </source>
</reference>
<dbReference type="GO" id="GO:0072380">
    <property type="term" value="C:TRC complex"/>
    <property type="evidence" value="ECO:0007669"/>
    <property type="project" value="TreeGrafter"/>
</dbReference>
<dbReference type="PANTHER" id="PTHR12875">
    <property type="entry name" value="GOLGI TO ER TRAFFIC PROTEIN 4 HOMOLOG"/>
    <property type="match status" value="1"/>
</dbReference>
<protein>
    <submittedName>
        <fullName evidence="2">ARAD1D48708p</fullName>
    </submittedName>
</protein>
<accession>A0A060TD77</accession>
<proteinExistence type="inferred from homology"/>
<comment type="similarity">
    <text evidence="1">Belongs to the GET4 family.</text>
</comment>
<dbReference type="Pfam" id="PF04190">
    <property type="entry name" value="GET4"/>
    <property type="match status" value="1"/>
</dbReference>
<evidence type="ECO:0000256" key="1">
    <source>
        <dbReference type="ARBA" id="ARBA00005351"/>
    </source>
</evidence>
<evidence type="ECO:0000313" key="2">
    <source>
        <dbReference type="EMBL" id="CDP39055.1"/>
    </source>
</evidence>
<sequence length="298" mass="34014">MSKLQRTIDRTQEKISQGQYYEAHQAVRTIAARYIRQKAYDEAIEVLYNASIQLLDANQAGSASDLVLYVVSTFQVAETKVDASSRAKLAQLLTKFPLTEPTLKKIGHEITVWASQYGQYKYGDPELNHILGSIFARADEAYEAEKYLLLGTRDSPKVLAKLLFEWSQEDSNSHTLPLYASRGVLGYLCIGNIRDSKALLDEFISQCPSEWYTTVEQQGEKASLFKDYPLMTFLQLLVLSCQYKNADMFNRLKTRYSDKLQDVQAFNVPLARIGRDYFGIEPPRQHNMLQDLMGSLFM</sequence>
<dbReference type="Gene3D" id="1.25.40.10">
    <property type="entry name" value="Tetratricopeptide repeat domain"/>
    <property type="match status" value="1"/>
</dbReference>
<name>A0A060TD77_BLAAD</name>
<dbReference type="EMBL" id="HG937694">
    <property type="protein sequence ID" value="CDP39055.1"/>
    <property type="molecule type" value="Genomic_DNA"/>
</dbReference>